<dbReference type="RefSeq" id="WP_263608834.1">
    <property type="nucleotide sequence ID" value="NZ_JAOVQM010000007.1"/>
</dbReference>
<dbReference type="PANTHER" id="PTHR31793">
    <property type="entry name" value="4-HYDROXYBENZOYL-COA THIOESTERASE FAMILY MEMBER"/>
    <property type="match status" value="1"/>
</dbReference>
<dbReference type="EMBL" id="JAOVQM010000007">
    <property type="protein sequence ID" value="MCV2232647.1"/>
    <property type="molecule type" value="Genomic_DNA"/>
</dbReference>
<dbReference type="Proteomes" id="UP001177160">
    <property type="component" value="Unassembled WGS sequence"/>
</dbReference>
<dbReference type="SUPFAM" id="SSF54637">
    <property type="entry name" value="Thioesterase/thiol ester dehydrase-isomerase"/>
    <property type="match status" value="1"/>
</dbReference>
<organism evidence="3 4">
    <name type="scientific">Paracholeplasma manati</name>
    <dbReference type="NCBI Taxonomy" id="591373"/>
    <lineage>
        <taxon>Bacteria</taxon>
        <taxon>Bacillati</taxon>
        <taxon>Mycoplasmatota</taxon>
        <taxon>Mollicutes</taxon>
        <taxon>Acholeplasmatales</taxon>
        <taxon>Acholeplasmataceae</taxon>
        <taxon>Paracholeplasma</taxon>
    </lineage>
</organism>
<dbReference type="CDD" id="cd00586">
    <property type="entry name" value="4HBT"/>
    <property type="match status" value="1"/>
</dbReference>
<keyword evidence="2" id="KW-0378">Hydrolase</keyword>
<name>A0ABT2Y7C9_9MOLU</name>
<dbReference type="PANTHER" id="PTHR31793:SF27">
    <property type="entry name" value="NOVEL THIOESTERASE SUPERFAMILY DOMAIN AND SAPOSIN A-TYPE DOMAIN CONTAINING PROTEIN (0610012H03RIK)"/>
    <property type="match status" value="1"/>
</dbReference>
<sequence>MSNEILKLEAFPHQTHDKVRYGDTDRQGHVNNIHFSEFLETGRVEVLYHPEQPLHGEQCSFVIVQNNLSLLNEIHWPGVVYIGTGVVKLGKSSITFYQQLFQNDVVVAAAETVIVHVDNITHQSTPLLAHARAVLDKLIIKH</sequence>
<keyword evidence="4" id="KW-1185">Reference proteome</keyword>
<accession>A0ABT2Y7C9</accession>
<reference evidence="3" key="1">
    <citation type="submission" date="2022-09" db="EMBL/GenBank/DDBJ databases">
        <title>Novel Mycoplasma species identified in domestic and wild animals.</title>
        <authorList>
            <person name="Volokhov D.V."/>
            <person name="Furtak V.A."/>
            <person name="Zagorodnyaya T.A."/>
        </authorList>
    </citation>
    <scope>NUCLEOTIDE SEQUENCE</scope>
    <source>
        <strain evidence="3">Oakley</strain>
    </source>
</reference>
<dbReference type="InterPro" id="IPR050563">
    <property type="entry name" value="4-hydroxybenzoyl-CoA_TE"/>
</dbReference>
<evidence type="ECO:0000313" key="3">
    <source>
        <dbReference type="EMBL" id="MCV2232647.1"/>
    </source>
</evidence>
<comment type="caution">
    <text evidence="3">The sequence shown here is derived from an EMBL/GenBank/DDBJ whole genome shotgun (WGS) entry which is preliminary data.</text>
</comment>
<evidence type="ECO:0000256" key="1">
    <source>
        <dbReference type="ARBA" id="ARBA00005953"/>
    </source>
</evidence>
<dbReference type="Pfam" id="PF13279">
    <property type="entry name" value="4HBT_2"/>
    <property type="match status" value="1"/>
</dbReference>
<proteinExistence type="inferred from homology"/>
<dbReference type="Gene3D" id="3.10.129.10">
    <property type="entry name" value="Hotdog Thioesterase"/>
    <property type="match status" value="1"/>
</dbReference>
<protein>
    <submittedName>
        <fullName evidence="3">Acyl-CoA thioesterase</fullName>
    </submittedName>
</protein>
<dbReference type="InterPro" id="IPR029069">
    <property type="entry name" value="HotDog_dom_sf"/>
</dbReference>
<evidence type="ECO:0000313" key="4">
    <source>
        <dbReference type="Proteomes" id="UP001177160"/>
    </source>
</evidence>
<comment type="similarity">
    <text evidence="1">Belongs to the 4-hydroxybenzoyl-CoA thioesterase family.</text>
</comment>
<evidence type="ECO:0000256" key="2">
    <source>
        <dbReference type="ARBA" id="ARBA00022801"/>
    </source>
</evidence>
<gene>
    <name evidence="3" type="ORF">N7548_07430</name>
</gene>